<dbReference type="OrthoDB" id="9778595at2"/>
<dbReference type="InterPro" id="IPR003374">
    <property type="entry name" value="ApbE-like_sf"/>
</dbReference>
<gene>
    <name evidence="12" type="ORF">D3872_21060</name>
</gene>
<comment type="caution">
    <text evidence="12">The sequence shown here is derived from an EMBL/GenBank/DDBJ whole genome shotgun (WGS) entry which is preliminary data.</text>
</comment>
<dbReference type="RefSeq" id="WP_119812643.1">
    <property type="nucleotide sequence ID" value="NZ_QYUP01000153.1"/>
</dbReference>
<evidence type="ECO:0000256" key="11">
    <source>
        <dbReference type="PIRSR" id="PIRSR006268-2"/>
    </source>
</evidence>
<keyword evidence="7 10" id="KW-0460">Magnesium</keyword>
<organism evidence="12 13">
    <name type="scientific">Massilia cavernae</name>
    <dbReference type="NCBI Taxonomy" id="2320864"/>
    <lineage>
        <taxon>Bacteria</taxon>
        <taxon>Pseudomonadati</taxon>
        <taxon>Pseudomonadota</taxon>
        <taxon>Betaproteobacteria</taxon>
        <taxon>Burkholderiales</taxon>
        <taxon>Oxalobacteraceae</taxon>
        <taxon>Telluria group</taxon>
        <taxon>Massilia</taxon>
    </lineage>
</organism>
<sequence>MRRRTFIAASLGTIAGGVGAVMPGQVLRNGDLHTGAALAFGTTVTVSVVHQDTQQAELAIEDALAEASKVDALMSIYSESSQVFKLNRDGLLEKPDPHLLAVLAHARGLSRLTKGAFDITVQPLWLTFREAALGGFLPPAMLKQEALDSVGWEYVDAGPDLVKLRQPGMAVTLNGLAQGYAADLALAAVRARGVRHALIDTGEFLSDGALSASGRPWTLGVADPREQGRLASAVRLVGRGAATSGDYESSFTPDFVHHHIFDPVTGDSPQELASVTVLAPTGIEADGLSTAFMVMGARKAHALAARLPGVDLMTINKRGIVWKSPSFPAA</sequence>
<protein>
    <recommendedName>
        <fullName evidence="2 10">FAD:protein FMN transferase</fullName>
        <ecNumber evidence="1 10">2.7.1.180</ecNumber>
    </recommendedName>
    <alternativeName>
        <fullName evidence="8 10">Flavin transferase</fullName>
    </alternativeName>
</protein>
<dbReference type="EC" id="2.7.1.180" evidence="1 10"/>
<feature type="binding site" evidence="11">
    <location>
        <position position="286"/>
    </location>
    <ligand>
        <name>Mg(2+)</name>
        <dbReference type="ChEBI" id="CHEBI:18420"/>
    </ligand>
</feature>
<evidence type="ECO:0000313" key="13">
    <source>
        <dbReference type="Proteomes" id="UP000284006"/>
    </source>
</evidence>
<proteinExistence type="inferred from homology"/>
<dbReference type="AlphaFoldDB" id="A0A418XF67"/>
<evidence type="ECO:0000256" key="9">
    <source>
        <dbReference type="ARBA" id="ARBA00048540"/>
    </source>
</evidence>
<evidence type="ECO:0000256" key="7">
    <source>
        <dbReference type="ARBA" id="ARBA00022842"/>
    </source>
</evidence>
<evidence type="ECO:0000256" key="10">
    <source>
        <dbReference type="PIRNR" id="PIRNR006268"/>
    </source>
</evidence>
<keyword evidence="3 10" id="KW-0285">Flavoprotein</keyword>
<keyword evidence="5 10" id="KW-0479">Metal-binding</keyword>
<dbReference type="PANTHER" id="PTHR30040">
    <property type="entry name" value="THIAMINE BIOSYNTHESIS LIPOPROTEIN APBE"/>
    <property type="match status" value="1"/>
</dbReference>
<reference evidence="12 13" key="1">
    <citation type="submission" date="2018-09" db="EMBL/GenBank/DDBJ databases">
        <authorList>
            <person name="Zhu H."/>
        </authorList>
    </citation>
    <scope>NUCLEOTIDE SEQUENCE [LARGE SCALE GENOMIC DNA]</scope>
    <source>
        <strain evidence="12 13">K1S02-61</strain>
    </source>
</reference>
<evidence type="ECO:0000313" key="12">
    <source>
        <dbReference type="EMBL" id="RJG11174.1"/>
    </source>
</evidence>
<dbReference type="SUPFAM" id="SSF143631">
    <property type="entry name" value="ApbE-like"/>
    <property type="match status" value="1"/>
</dbReference>
<dbReference type="GO" id="GO:0046872">
    <property type="term" value="F:metal ion binding"/>
    <property type="evidence" value="ECO:0007669"/>
    <property type="project" value="UniProtKB-UniRule"/>
</dbReference>
<evidence type="ECO:0000256" key="6">
    <source>
        <dbReference type="ARBA" id="ARBA00022827"/>
    </source>
</evidence>
<feature type="binding site" evidence="11">
    <location>
        <position position="290"/>
    </location>
    <ligand>
        <name>Mg(2+)</name>
        <dbReference type="ChEBI" id="CHEBI:18420"/>
    </ligand>
</feature>
<dbReference type="Proteomes" id="UP000284006">
    <property type="component" value="Unassembled WGS sequence"/>
</dbReference>
<evidence type="ECO:0000256" key="8">
    <source>
        <dbReference type="ARBA" id="ARBA00031306"/>
    </source>
</evidence>
<accession>A0A418XF67</accession>
<evidence type="ECO:0000256" key="3">
    <source>
        <dbReference type="ARBA" id="ARBA00022630"/>
    </source>
</evidence>
<dbReference type="GO" id="GO:0016740">
    <property type="term" value="F:transferase activity"/>
    <property type="evidence" value="ECO:0007669"/>
    <property type="project" value="UniProtKB-UniRule"/>
</dbReference>
<evidence type="ECO:0000256" key="1">
    <source>
        <dbReference type="ARBA" id="ARBA00011955"/>
    </source>
</evidence>
<dbReference type="PANTHER" id="PTHR30040:SF2">
    <property type="entry name" value="FAD:PROTEIN FMN TRANSFERASE"/>
    <property type="match status" value="1"/>
</dbReference>
<dbReference type="Gene3D" id="3.10.520.10">
    <property type="entry name" value="ApbE-like domains"/>
    <property type="match status" value="1"/>
</dbReference>
<evidence type="ECO:0000256" key="2">
    <source>
        <dbReference type="ARBA" id="ARBA00016337"/>
    </source>
</evidence>
<dbReference type="InterPro" id="IPR024932">
    <property type="entry name" value="ApbE"/>
</dbReference>
<comment type="cofactor">
    <cofactor evidence="11">
        <name>Mg(2+)</name>
        <dbReference type="ChEBI" id="CHEBI:18420"/>
    </cofactor>
    <cofactor evidence="11">
        <name>Mn(2+)</name>
        <dbReference type="ChEBI" id="CHEBI:29035"/>
    </cofactor>
    <text evidence="11">Magnesium. Can also use manganese.</text>
</comment>
<dbReference type="EMBL" id="QYUP01000153">
    <property type="protein sequence ID" value="RJG11174.1"/>
    <property type="molecule type" value="Genomic_DNA"/>
</dbReference>
<dbReference type="PIRSF" id="PIRSF006268">
    <property type="entry name" value="ApbE"/>
    <property type="match status" value="1"/>
</dbReference>
<evidence type="ECO:0000256" key="4">
    <source>
        <dbReference type="ARBA" id="ARBA00022679"/>
    </source>
</evidence>
<evidence type="ECO:0000256" key="5">
    <source>
        <dbReference type="ARBA" id="ARBA00022723"/>
    </source>
</evidence>
<name>A0A418XF67_9BURK</name>
<keyword evidence="13" id="KW-1185">Reference proteome</keyword>
<comment type="similarity">
    <text evidence="10">Belongs to the ApbE family.</text>
</comment>
<feature type="binding site" evidence="11">
    <location>
        <position position="175"/>
    </location>
    <ligand>
        <name>Mg(2+)</name>
        <dbReference type="ChEBI" id="CHEBI:18420"/>
    </ligand>
</feature>
<dbReference type="Pfam" id="PF02424">
    <property type="entry name" value="ApbE"/>
    <property type="match status" value="1"/>
</dbReference>
<keyword evidence="4 10" id="KW-0808">Transferase</keyword>
<keyword evidence="6 10" id="KW-0274">FAD</keyword>
<comment type="catalytic activity">
    <reaction evidence="9 10">
        <text>L-threonyl-[protein] + FAD = FMN-L-threonyl-[protein] + AMP + H(+)</text>
        <dbReference type="Rhea" id="RHEA:36847"/>
        <dbReference type="Rhea" id="RHEA-COMP:11060"/>
        <dbReference type="Rhea" id="RHEA-COMP:11061"/>
        <dbReference type="ChEBI" id="CHEBI:15378"/>
        <dbReference type="ChEBI" id="CHEBI:30013"/>
        <dbReference type="ChEBI" id="CHEBI:57692"/>
        <dbReference type="ChEBI" id="CHEBI:74257"/>
        <dbReference type="ChEBI" id="CHEBI:456215"/>
        <dbReference type="EC" id="2.7.1.180"/>
    </reaction>
</comment>